<feature type="domain" description="TPX2 C-terminal" evidence="6">
    <location>
        <begin position="258"/>
        <end position="331"/>
    </location>
</feature>
<gene>
    <name evidence="7" type="ORF">IEO21_02255</name>
</gene>
<feature type="compositionally biased region" description="Basic residues" evidence="5">
    <location>
        <begin position="395"/>
        <end position="406"/>
    </location>
</feature>
<sequence>MSSALHTLKKIPKFPSLSRNCPPVSAAPDASSHQRKRSKTDLSSSQTSSINQPLGEIKEDAVTDSQREVEVPAHESSIASRLRARKPSADPQAKEARVRPGNANSQARSPASTAQHGGRKNGGRRQLTHPPVAPSRSRSASKSGDLHNSQKENTSDARALRQEQDGHMHRSGHMPGLDKSSVALPPAKPTRPIEFHFHSDARIEARKAELEKSGSMQTRSRSHAPLPIPDFKAMHAAQESALAARKEQIMPVVPMEMELNTDVRARERGKYDEARRERELEIEQQMDERRRQRELEEEKEIRELRRRAVPKANEVPEWYANAPKRTGKPKTGRVLGSYEISDNSLPRAGLMHTVSSLDIRFELLSPIVGRACGASDRPPNVRGPQHPNTVPWAARRARTRGPTHRQIRPDAQAANTRRRRPAMIPFAPDTDS</sequence>
<feature type="region of interest" description="Disordered" evidence="5">
    <location>
        <begin position="1"/>
        <end position="241"/>
    </location>
</feature>
<evidence type="ECO:0000256" key="2">
    <source>
        <dbReference type="ARBA" id="ARBA00005885"/>
    </source>
</evidence>
<accession>A0A8H7P7Y9</accession>
<keyword evidence="4" id="KW-0206">Cytoskeleton</keyword>
<feature type="region of interest" description="Disordered" evidence="5">
    <location>
        <begin position="375"/>
        <end position="432"/>
    </location>
</feature>
<evidence type="ECO:0000313" key="7">
    <source>
        <dbReference type="EMBL" id="KAF9819216.1"/>
    </source>
</evidence>
<dbReference type="GO" id="GO:0005856">
    <property type="term" value="C:cytoskeleton"/>
    <property type="evidence" value="ECO:0007669"/>
    <property type="project" value="UniProtKB-SubCell"/>
</dbReference>
<evidence type="ECO:0000259" key="6">
    <source>
        <dbReference type="Pfam" id="PF06886"/>
    </source>
</evidence>
<evidence type="ECO:0000256" key="3">
    <source>
        <dbReference type="ARBA" id="ARBA00022490"/>
    </source>
</evidence>
<dbReference type="EMBL" id="JADOXO010000021">
    <property type="protein sequence ID" value="KAF9819216.1"/>
    <property type="molecule type" value="Genomic_DNA"/>
</dbReference>
<evidence type="ECO:0000313" key="8">
    <source>
        <dbReference type="Proteomes" id="UP000639403"/>
    </source>
</evidence>
<name>A0A8H7P7Y9_9APHY</name>
<feature type="compositionally biased region" description="Polar residues" evidence="5">
    <location>
        <begin position="102"/>
        <end position="115"/>
    </location>
</feature>
<organism evidence="7 8">
    <name type="scientific">Rhodonia placenta</name>
    <dbReference type="NCBI Taxonomy" id="104341"/>
    <lineage>
        <taxon>Eukaryota</taxon>
        <taxon>Fungi</taxon>
        <taxon>Dikarya</taxon>
        <taxon>Basidiomycota</taxon>
        <taxon>Agaricomycotina</taxon>
        <taxon>Agaricomycetes</taxon>
        <taxon>Polyporales</taxon>
        <taxon>Adustoporiaceae</taxon>
        <taxon>Rhodonia</taxon>
    </lineage>
</organism>
<reference evidence="7" key="1">
    <citation type="submission" date="2020-11" db="EMBL/GenBank/DDBJ databases">
        <authorList>
            <person name="Koelle M."/>
            <person name="Horta M.A.C."/>
            <person name="Nowrousian M."/>
            <person name="Ohm R.A."/>
            <person name="Benz P."/>
            <person name="Pilgard A."/>
        </authorList>
    </citation>
    <scope>NUCLEOTIDE SEQUENCE</scope>
    <source>
        <strain evidence="7">FPRL280</strain>
    </source>
</reference>
<comment type="caution">
    <text evidence="7">The sequence shown here is derived from an EMBL/GenBank/DDBJ whole genome shotgun (WGS) entry which is preliminary data.</text>
</comment>
<evidence type="ECO:0000256" key="1">
    <source>
        <dbReference type="ARBA" id="ARBA00004245"/>
    </source>
</evidence>
<feature type="compositionally biased region" description="Basic and acidic residues" evidence="5">
    <location>
        <begin position="56"/>
        <end position="73"/>
    </location>
</feature>
<dbReference type="Pfam" id="PF06886">
    <property type="entry name" value="TPX2"/>
    <property type="match status" value="1"/>
</dbReference>
<comment type="similarity">
    <text evidence="2">Belongs to the TPX2 family.</text>
</comment>
<dbReference type="AlphaFoldDB" id="A0A8H7P7Y9"/>
<feature type="compositionally biased region" description="Basic and acidic residues" evidence="5">
    <location>
        <begin position="191"/>
        <end position="212"/>
    </location>
</feature>
<feature type="compositionally biased region" description="Low complexity" evidence="5">
    <location>
        <begin position="134"/>
        <end position="143"/>
    </location>
</feature>
<protein>
    <recommendedName>
        <fullName evidence="6">TPX2 C-terminal domain-containing protein</fullName>
    </recommendedName>
</protein>
<dbReference type="InterPro" id="IPR027329">
    <property type="entry name" value="TPX2_C"/>
</dbReference>
<evidence type="ECO:0000256" key="5">
    <source>
        <dbReference type="SAM" id="MobiDB-lite"/>
    </source>
</evidence>
<comment type="subcellular location">
    <subcellularLocation>
        <location evidence="1">Cytoplasm</location>
        <location evidence="1">Cytoskeleton</location>
    </subcellularLocation>
</comment>
<dbReference type="Proteomes" id="UP000639403">
    <property type="component" value="Unassembled WGS sequence"/>
</dbReference>
<keyword evidence="3" id="KW-0963">Cytoplasm</keyword>
<reference evidence="7" key="2">
    <citation type="journal article" name="Front. Microbiol.">
        <title>Degradative Capacity of Two Strains of Rhodonia placenta: From Phenotype to Genotype.</title>
        <authorList>
            <person name="Kolle M."/>
            <person name="Horta M.A.C."/>
            <person name="Nowrousian M."/>
            <person name="Ohm R.A."/>
            <person name="Benz J.P."/>
            <person name="Pilgard A."/>
        </authorList>
    </citation>
    <scope>NUCLEOTIDE SEQUENCE</scope>
    <source>
        <strain evidence="7">FPRL280</strain>
    </source>
</reference>
<feature type="compositionally biased region" description="Basic and acidic residues" evidence="5">
    <location>
        <begin position="144"/>
        <end position="168"/>
    </location>
</feature>
<feature type="compositionally biased region" description="Basic residues" evidence="5">
    <location>
        <begin position="117"/>
        <end position="127"/>
    </location>
</feature>
<evidence type="ECO:0000256" key="4">
    <source>
        <dbReference type="ARBA" id="ARBA00023212"/>
    </source>
</evidence>
<proteinExistence type="inferred from homology"/>